<reference evidence="1 2" key="1">
    <citation type="journal article" date="2018" name="Nat. Genet.">
        <title>The Rosa genome provides new insights in the design of modern roses.</title>
        <authorList>
            <person name="Bendahmane M."/>
        </authorList>
    </citation>
    <scope>NUCLEOTIDE SEQUENCE [LARGE SCALE GENOMIC DNA]</scope>
    <source>
        <strain evidence="2">cv. Old Blush</strain>
    </source>
</reference>
<evidence type="ECO:0000313" key="2">
    <source>
        <dbReference type="Proteomes" id="UP000238479"/>
    </source>
</evidence>
<sequence length="63" mass="7116">MSNEPRLDFPTLDSTGSEYHDWVTDVENHLTTRGILPIIQAPDQGIVFQRTPTKHAAQVIILM</sequence>
<name>A0A2P6S3V0_ROSCH</name>
<evidence type="ECO:0000313" key="1">
    <source>
        <dbReference type="EMBL" id="PRQ53345.1"/>
    </source>
</evidence>
<organism evidence="1 2">
    <name type="scientific">Rosa chinensis</name>
    <name type="common">China rose</name>
    <dbReference type="NCBI Taxonomy" id="74649"/>
    <lineage>
        <taxon>Eukaryota</taxon>
        <taxon>Viridiplantae</taxon>
        <taxon>Streptophyta</taxon>
        <taxon>Embryophyta</taxon>
        <taxon>Tracheophyta</taxon>
        <taxon>Spermatophyta</taxon>
        <taxon>Magnoliopsida</taxon>
        <taxon>eudicotyledons</taxon>
        <taxon>Gunneridae</taxon>
        <taxon>Pentapetalae</taxon>
        <taxon>rosids</taxon>
        <taxon>fabids</taxon>
        <taxon>Rosales</taxon>
        <taxon>Rosaceae</taxon>
        <taxon>Rosoideae</taxon>
        <taxon>Rosoideae incertae sedis</taxon>
        <taxon>Rosa</taxon>
    </lineage>
</organism>
<dbReference type="Gramene" id="PRQ53345">
    <property type="protein sequence ID" value="PRQ53345"/>
    <property type="gene ID" value="RchiOBHm_Chr2g0165501"/>
</dbReference>
<protein>
    <submittedName>
        <fullName evidence="1">Uncharacterized protein</fullName>
    </submittedName>
</protein>
<dbReference type="AlphaFoldDB" id="A0A2P6S3V0"/>
<gene>
    <name evidence="1" type="ORF">RchiOBHm_Chr2g0165501</name>
</gene>
<comment type="caution">
    <text evidence="1">The sequence shown here is derived from an EMBL/GenBank/DDBJ whole genome shotgun (WGS) entry which is preliminary data.</text>
</comment>
<dbReference type="EMBL" id="PDCK01000040">
    <property type="protein sequence ID" value="PRQ53345.1"/>
    <property type="molecule type" value="Genomic_DNA"/>
</dbReference>
<accession>A0A2P6S3V0</accession>
<keyword evidence="2" id="KW-1185">Reference proteome</keyword>
<dbReference type="Proteomes" id="UP000238479">
    <property type="component" value="Chromosome 2"/>
</dbReference>
<proteinExistence type="predicted"/>